<keyword evidence="2" id="KW-0732">Signal</keyword>
<feature type="region of interest" description="Disordered" evidence="1">
    <location>
        <begin position="86"/>
        <end position="179"/>
    </location>
</feature>
<dbReference type="Proteomes" id="UP000266841">
    <property type="component" value="Unassembled WGS sequence"/>
</dbReference>
<feature type="compositionally biased region" description="Acidic residues" evidence="1">
    <location>
        <begin position="211"/>
        <end position="220"/>
    </location>
</feature>
<evidence type="ECO:0008006" key="5">
    <source>
        <dbReference type="Google" id="ProtNLM"/>
    </source>
</evidence>
<evidence type="ECO:0000313" key="3">
    <source>
        <dbReference type="EMBL" id="EJK51621.1"/>
    </source>
</evidence>
<dbReference type="EMBL" id="AGNL01041334">
    <property type="protein sequence ID" value="EJK51621.1"/>
    <property type="molecule type" value="Genomic_DNA"/>
</dbReference>
<feature type="compositionally biased region" description="Basic and acidic residues" evidence="1">
    <location>
        <begin position="166"/>
        <end position="178"/>
    </location>
</feature>
<gene>
    <name evidence="3" type="ORF">THAOC_29190</name>
</gene>
<evidence type="ECO:0000256" key="1">
    <source>
        <dbReference type="SAM" id="MobiDB-lite"/>
    </source>
</evidence>
<feature type="chain" id="PRO_5003840516" description="RxLR effector protein" evidence="2">
    <location>
        <begin position="21"/>
        <end position="345"/>
    </location>
</feature>
<feature type="compositionally biased region" description="Polar residues" evidence="1">
    <location>
        <begin position="228"/>
        <end position="243"/>
    </location>
</feature>
<sequence length="345" mass="35667">MKFATFAVTLAIASPTVVSADGAVDEIIAMEQQILAEEKALLSLQTPDVEADIAAATAELDVNATAANATAAMTMSDLVPMAGHASGGDVADSWHSAHSGNGTEPTHVTHDGSHHGGMSKEEYKEYTKAAKKSKSKSSSKLETVEVWDAHKSKGSKHGKMGKRGKTHPEGDAEIHDDGWSAGTMETAAGAVAADVELSMSMPAAMPPAEQPVEEVEEEEDPAVKPPATNSTNSTEPPAANSTRVGVDTKGISKASAITAEQEARANVHDMVSTAILTGKGPEHHGSNHQASHQAKKGGVEGAAAELEREKSTDAQVLEASGSAAERSFRLGIALCLGTFVYAAGR</sequence>
<proteinExistence type="predicted"/>
<name>K0RRT8_THAOC</name>
<organism evidence="3 4">
    <name type="scientific">Thalassiosira oceanica</name>
    <name type="common">Marine diatom</name>
    <dbReference type="NCBI Taxonomy" id="159749"/>
    <lineage>
        <taxon>Eukaryota</taxon>
        <taxon>Sar</taxon>
        <taxon>Stramenopiles</taxon>
        <taxon>Ochrophyta</taxon>
        <taxon>Bacillariophyta</taxon>
        <taxon>Coscinodiscophyceae</taxon>
        <taxon>Thalassiosirophycidae</taxon>
        <taxon>Thalassiosirales</taxon>
        <taxon>Thalassiosiraceae</taxon>
        <taxon>Thalassiosira</taxon>
    </lineage>
</organism>
<feature type="region of interest" description="Disordered" evidence="1">
    <location>
        <begin position="205"/>
        <end position="244"/>
    </location>
</feature>
<dbReference type="AlphaFoldDB" id="K0RRT8"/>
<reference evidence="3 4" key="1">
    <citation type="journal article" date="2012" name="Genome Biol.">
        <title>Genome and low-iron response of an oceanic diatom adapted to chronic iron limitation.</title>
        <authorList>
            <person name="Lommer M."/>
            <person name="Specht M."/>
            <person name="Roy A.S."/>
            <person name="Kraemer L."/>
            <person name="Andreson R."/>
            <person name="Gutowska M.A."/>
            <person name="Wolf J."/>
            <person name="Bergner S.V."/>
            <person name="Schilhabel M.B."/>
            <person name="Klostermeier U.C."/>
            <person name="Beiko R.G."/>
            <person name="Rosenstiel P."/>
            <person name="Hippler M."/>
            <person name="Laroche J."/>
        </authorList>
    </citation>
    <scope>NUCLEOTIDE SEQUENCE [LARGE SCALE GENOMIC DNA]</scope>
    <source>
        <strain evidence="3 4">CCMP1005</strain>
    </source>
</reference>
<keyword evidence="4" id="KW-1185">Reference proteome</keyword>
<accession>K0RRT8</accession>
<protein>
    <recommendedName>
        <fullName evidence="5">RxLR effector protein</fullName>
    </recommendedName>
</protein>
<comment type="caution">
    <text evidence="3">The sequence shown here is derived from an EMBL/GenBank/DDBJ whole genome shotgun (WGS) entry which is preliminary data.</text>
</comment>
<feature type="signal peptide" evidence="2">
    <location>
        <begin position="1"/>
        <end position="20"/>
    </location>
</feature>
<evidence type="ECO:0000256" key="2">
    <source>
        <dbReference type="SAM" id="SignalP"/>
    </source>
</evidence>
<evidence type="ECO:0000313" key="4">
    <source>
        <dbReference type="Proteomes" id="UP000266841"/>
    </source>
</evidence>
<feature type="compositionally biased region" description="Polar residues" evidence="1">
    <location>
        <begin position="96"/>
        <end position="106"/>
    </location>
</feature>
<feature type="compositionally biased region" description="Basic residues" evidence="1">
    <location>
        <begin position="152"/>
        <end position="165"/>
    </location>
</feature>
<feature type="region of interest" description="Disordered" evidence="1">
    <location>
        <begin position="279"/>
        <end position="314"/>
    </location>
</feature>
<feature type="compositionally biased region" description="Basic and acidic residues" evidence="1">
    <location>
        <begin position="107"/>
        <end position="128"/>
    </location>
</feature>